<dbReference type="PROSITE" id="PS50208">
    <property type="entry name" value="CASPASE_P20"/>
    <property type="match status" value="1"/>
</dbReference>
<dbReference type="InterPro" id="IPR015917">
    <property type="entry name" value="Pept_C14A"/>
</dbReference>
<dbReference type="OrthoDB" id="6097640at2759"/>
<evidence type="ECO:0000256" key="1">
    <source>
        <dbReference type="ARBA" id="ARBA00010134"/>
    </source>
</evidence>
<evidence type="ECO:0000256" key="3">
    <source>
        <dbReference type="SAM" id="MobiDB-lite"/>
    </source>
</evidence>
<dbReference type="CDD" id="cd01670">
    <property type="entry name" value="Death"/>
    <property type="match status" value="1"/>
</dbReference>
<dbReference type="AlphaFoldDB" id="A0A8J9YWY1"/>
<dbReference type="SMART" id="SM00115">
    <property type="entry name" value="CASc"/>
    <property type="match status" value="1"/>
</dbReference>
<evidence type="ECO:0000313" key="7">
    <source>
        <dbReference type="EMBL" id="CAH1243351.1"/>
    </source>
</evidence>
<sequence length="447" mass="49233">MVSQVAASALRLAEDGIICKLGTEWSTLGLHLGLDWSRVNLLRSQHSHNLLEAIQAMLNEWWAGAGNKSTEEKKKRLISALRECGRVDLAEDIRKGRIAVPAQTARERSSSSDDSLDFPVQDSAGADTDGCRLPAGATANLTAGIQTLTIQPSDREPSPSQPPAYPIRAKVGHALIINNIKFPTMRGRNRKGMEKDSTDLEVVLHRLGFSVKVKIDLSSYEMKDAIRKFINKNHSQSTCLLLSVMTHGKEQEAMGTDWKGVGIHKDIILPIVKSDNIPCPKVFIMQMCRGNDRDVGVSKGRWGVDDAAAVDAQPMEVTEDSDSDSSSDEEPSPELEAFQVDWSGVCSKLAPTDVDYIVTWACAEGKVSLRSRKHGSVLIQEVVKAFDMYGRDEDVATLFERVRRNVAKVEANLREEDRETESIVKQSAETQTHLLGKLYFKSSSSSA</sequence>
<dbReference type="PANTHER" id="PTHR22576:SF41">
    <property type="entry name" value="CASPASE 14, APOPTOSIS-RELATED CYSTEINE PEPTIDASE"/>
    <property type="match status" value="1"/>
</dbReference>
<dbReference type="Pfam" id="PF00531">
    <property type="entry name" value="Death"/>
    <property type="match status" value="1"/>
</dbReference>
<dbReference type="InterPro" id="IPR029030">
    <property type="entry name" value="Caspase-like_dom_sf"/>
</dbReference>
<reference evidence="7" key="1">
    <citation type="submission" date="2022-01" db="EMBL/GenBank/DDBJ databases">
        <authorList>
            <person name="Braso-Vives M."/>
        </authorList>
    </citation>
    <scope>NUCLEOTIDE SEQUENCE</scope>
</reference>
<dbReference type="InterPro" id="IPR002138">
    <property type="entry name" value="Pept_C14_p10"/>
</dbReference>
<organism evidence="7 8">
    <name type="scientific">Branchiostoma lanceolatum</name>
    <name type="common">Common lancelet</name>
    <name type="synonym">Amphioxus lanceolatum</name>
    <dbReference type="NCBI Taxonomy" id="7740"/>
    <lineage>
        <taxon>Eukaryota</taxon>
        <taxon>Metazoa</taxon>
        <taxon>Chordata</taxon>
        <taxon>Cephalochordata</taxon>
        <taxon>Leptocardii</taxon>
        <taxon>Amphioxiformes</taxon>
        <taxon>Branchiostomatidae</taxon>
        <taxon>Branchiostoma</taxon>
    </lineage>
</organism>
<dbReference type="PROSITE" id="PS50017">
    <property type="entry name" value="DEATH_DOMAIN"/>
    <property type="match status" value="1"/>
</dbReference>
<dbReference type="PANTHER" id="PTHR22576">
    <property type="entry name" value="MUCOSA ASSOCIATED LYMPHOID TISSUE LYMPHOMA TRANSLOCATION PROTEIN 1/PARACASPASE"/>
    <property type="match status" value="1"/>
</dbReference>
<keyword evidence="8" id="KW-1185">Reference proteome</keyword>
<gene>
    <name evidence="7" type="primary">CASP9</name>
    <name evidence="7" type="ORF">BLAG_LOCUS6344</name>
</gene>
<dbReference type="GO" id="GO:0006508">
    <property type="term" value="P:proteolysis"/>
    <property type="evidence" value="ECO:0007669"/>
    <property type="project" value="InterPro"/>
</dbReference>
<feature type="domain" description="Death" evidence="4">
    <location>
        <begin position="21"/>
        <end position="97"/>
    </location>
</feature>
<accession>A0A8J9YWY1</accession>
<feature type="domain" description="Caspase family p20" evidence="6">
    <location>
        <begin position="170"/>
        <end position="292"/>
    </location>
</feature>
<dbReference type="InterPro" id="IPR052039">
    <property type="entry name" value="Caspase-related_regulators"/>
</dbReference>
<dbReference type="Gene3D" id="1.10.533.10">
    <property type="entry name" value="Death Domain, Fas"/>
    <property type="match status" value="1"/>
</dbReference>
<evidence type="ECO:0000259" key="6">
    <source>
        <dbReference type="PROSITE" id="PS50208"/>
    </source>
</evidence>
<feature type="compositionally biased region" description="Acidic residues" evidence="3">
    <location>
        <begin position="317"/>
        <end position="333"/>
    </location>
</feature>
<protein>
    <submittedName>
        <fullName evidence="7">CASP9 protein</fullName>
    </submittedName>
</protein>
<dbReference type="InterPro" id="IPR011029">
    <property type="entry name" value="DEATH-like_dom_sf"/>
</dbReference>
<evidence type="ECO:0000259" key="4">
    <source>
        <dbReference type="PROSITE" id="PS50017"/>
    </source>
</evidence>
<dbReference type="GO" id="GO:0004197">
    <property type="term" value="F:cysteine-type endopeptidase activity"/>
    <property type="evidence" value="ECO:0007669"/>
    <property type="project" value="InterPro"/>
</dbReference>
<dbReference type="SUPFAM" id="SSF52129">
    <property type="entry name" value="Caspase-like"/>
    <property type="match status" value="1"/>
</dbReference>
<dbReference type="Pfam" id="PF00656">
    <property type="entry name" value="Peptidase_C14"/>
    <property type="match status" value="1"/>
</dbReference>
<dbReference type="InterPro" id="IPR011600">
    <property type="entry name" value="Pept_C14_caspase"/>
</dbReference>
<dbReference type="InterPro" id="IPR000488">
    <property type="entry name" value="Death_dom"/>
</dbReference>
<evidence type="ECO:0000259" key="5">
    <source>
        <dbReference type="PROSITE" id="PS50207"/>
    </source>
</evidence>
<feature type="domain" description="Caspase family p10" evidence="5">
    <location>
        <begin position="351"/>
        <end position="442"/>
    </location>
</feature>
<dbReference type="Proteomes" id="UP000838412">
    <property type="component" value="Chromosome 13"/>
</dbReference>
<dbReference type="PROSITE" id="PS50207">
    <property type="entry name" value="CASPASE_P10"/>
    <property type="match status" value="1"/>
</dbReference>
<dbReference type="PRINTS" id="PR00376">
    <property type="entry name" value="IL1BCENZYME"/>
</dbReference>
<feature type="region of interest" description="Disordered" evidence="3">
    <location>
        <begin position="101"/>
        <end position="130"/>
    </location>
</feature>
<name>A0A8J9YWY1_BRALA</name>
<dbReference type="SUPFAM" id="SSF47986">
    <property type="entry name" value="DEATH domain"/>
    <property type="match status" value="1"/>
</dbReference>
<evidence type="ECO:0000313" key="8">
    <source>
        <dbReference type="Proteomes" id="UP000838412"/>
    </source>
</evidence>
<dbReference type="InterPro" id="IPR001309">
    <property type="entry name" value="Pept_C14_p20"/>
</dbReference>
<comment type="similarity">
    <text evidence="1 2">Belongs to the peptidase C14A family.</text>
</comment>
<dbReference type="EMBL" id="OV696698">
    <property type="protein sequence ID" value="CAH1243351.1"/>
    <property type="molecule type" value="Genomic_DNA"/>
</dbReference>
<dbReference type="GO" id="GO:0007165">
    <property type="term" value="P:signal transduction"/>
    <property type="evidence" value="ECO:0007669"/>
    <property type="project" value="InterPro"/>
</dbReference>
<dbReference type="InterPro" id="IPR016129">
    <property type="entry name" value="Caspase_his_AS"/>
</dbReference>
<dbReference type="Gene3D" id="3.40.50.1460">
    <property type="match status" value="1"/>
</dbReference>
<feature type="region of interest" description="Disordered" evidence="3">
    <location>
        <begin position="314"/>
        <end position="335"/>
    </location>
</feature>
<dbReference type="PROSITE" id="PS01121">
    <property type="entry name" value="CASPASE_HIS"/>
    <property type="match status" value="1"/>
</dbReference>
<evidence type="ECO:0000256" key="2">
    <source>
        <dbReference type="RuleBase" id="RU003971"/>
    </source>
</evidence>
<proteinExistence type="inferred from homology"/>